<evidence type="ECO:0000313" key="2">
    <source>
        <dbReference type="EMBL" id="EER08695.1"/>
    </source>
</evidence>
<dbReference type="Proteomes" id="UP000007800">
    <property type="component" value="Unassembled WGS sequence"/>
</dbReference>
<evidence type="ECO:0000256" key="1">
    <source>
        <dbReference type="SAM" id="MobiDB-lite"/>
    </source>
</evidence>
<sequence length="288" mass="32826">MAFCDGVCKVANYVKMITNLHYDTNIKKIVIHVDSECVIYRLRRVKALRKMKTITSLETKRLEDVITKINELGSMGITVEVRHINGDKNPADGPSRPHGNDAPSPMTRTEVQHAVATASIATLDVVFDPRLTDEKDDLQAVDGNPPICKVNVIDIEHFFEDEEIKHLQDADGRLSTIKATLRNVPLNERPNGMRMYCLDENNVLYFTEARKYKNVYLHYMKEKAMLELPSYLLSINNGIPPPRCDKYYDACYSPVPYVNVQGKEPVLVEQEELFDLLDYTLVLAVAMY</sequence>
<dbReference type="RefSeq" id="XP_002776879.1">
    <property type="nucleotide sequence ID" value="XM_002776833.1"/>
</dbReference>
<gene>
    <name evidence="2" type="ORF">Pmar_PMAR017753</name>
</gene>
<accession>C5L3W6</accession>
<reference evidence="2 3" key="1">
    <citation type="submission" date="2008-07" db="EMBL/GenBank/DDBJ databases">
        <authorList>
            <person name="El-Sayed N."/>
            <person name="Caler E."/>
            <person name="Inman J."/>
            <person name="Amedeo P."/>
            <person name="Hass B."/>
            <person name="Wortman J."/>
        </authorList>
    </citation>
    <scope>NUCLEOTIDE SEQUENCE [LARGE SCALE GENOMIC DNA]</scope>
    <source>
        <strain evidence="3">ATCC 50983 / TXsc</strain>
    </source>
</reference>
<proteinExistence type="predicted"/>
<dbReference type="InParanoid" id="C5L3W6"/>
<dbReference type="AlphaFoldDB" id="C5L3W6"/>
<feature type="region of interest" description="Disordered" evidence="1">
    <location>
        <begin position="84"/>
        <end position="108"/>
    </location>
</feature>
<organism evidence="3">
    <name type="scientific">Perkinsus marinus (strain ATCC 50983 / TXsc)</name>
    <dbReference type="NCBI Taxonomy" id="423536"/>
    <lineage>
        <taxon>Eukaryota</taxon>
        <taxon>Sar</taxon>
        <taxon>Alveolata</taxon>
        <taxon>Perkinsozoa</taxon>
        <taxon>Perkinsea</taxon>
        <taxon>Perkinsida</taxon>
        <taxon>Perkinsidae</taxon>
        <taxon>Perkinsus</taxon>
    </lineage>
</organism>
<keyword evidence="3" id="KW-1185">Reference proteome</keyword>
<dbReference type="EMBL" id="GG678922">
    <property type="protein sequence ID" value="EER08695.1"/>
    <property type="molecule type" value="Genomic_DNA"/>
</dbReference>
<dbReference type="GeneID" id="9042762"/>
<protein>
    <submittedName>
        <fullName evidence="2">Uncharacterized protein</fullName>
    </submittedName>
</protein>
<evidence type="ECO:0000313" key="3">
    <source>
        <dbReference type="Proteomes" id="UP000007800"/>
    </source>
</evidence>
<name>C5L3W6_PERM5</name>